<organism evidence="2 3">
    <name type="scientific">Letharia columbiana</name>
    <dbReference type="NCBI Taxonomy" id="112416"/>
    <lineage>
        <taxon>Eukaryota</taxon>
        <taxon>Fungi</taxon>
        <taxon>Dikarya</taxon>
        <taxon>Ascomycota</taxon>
        <taxon>Pezizomycotina</taxon>
        <taxon>Lecanoromycetes</taxon>
        <taxon>OSLEUM clade</taxon>
        <taxon>Lecanoromycetidae</taxon>
        <taxon>Lecanorales</taxon>
        <taxon>Lecanorineae</taxon>
        <taxon>Parmeliaceae</taxon>
        <taxon>Letharia</taxon>
    </lineage>
</organism>
<proteinExistence type="predicted"/>
<dbReference type="RefSeq" id="XP_037162160.1">
    <property type="nucleotide sequence ID" value="XM_037310844.1"/>
</dbReference>
<gene>
    <name evidence="2" type="ORF">HO173_008948</name>
</gene>
<dbReference type="GeneID" id="59290602"/>
<evidence type="ECO:0000313" key="3">
    <source>
        <dbReference type="Proteomes" id="UP000578531"/>
    </source>
</evidence>
<evidence type="ECO:0000256" key="1">
    <source>
        <dbReference type="SAM" id="SignalP"/>
    </source>
</evidence>
<dbReference type="AlphaFoldDB" id="A0A8H6L276"/>
<dbReference type="OrthoDB" id="4496865at2759"/>
<comment type="caution">
    <text evidence="2">The sequence shown here is derived from an EMBL/GenBank/DDBJ whole genome shotgun (WGS) entry which is preliminary data.</text>
</comment>
<dbReference type="EMBL" id="JACCJC010000045">
    <property type="protein sequence ID" value="KAF6232734.1"/>
    <property type="molecule type" value="Genomic_DNA"/>
</dbReference>
<reference evidence="2 3" key="1">
    <citation type="journal article" date="2020" name="Genomics">
        <title>Complete, high-quality genomes from long-read metagenomic sequencing of two wolf lichen thalli reveals enigmatic genome architecture.</title>
        <authorList>
            <person name="McKenzie S.K."/>
            <person name="Walston R.F."/>
            <person name="Allen J.L."/>
        </authorList>
    </citation>
    <scope>NUCLEOTIDE SEQUENCE [LARGE SCALE GENOMIC DNA]</scope>
    <source>
        <strain evidence="2">WasteWater2</strain>
    </source>
</reference>
<name>A0A8H6L276_9LECA</name>
<evidence type="ECO:0000313" key="2">
    <source>
        <dbReference type="EMBL" id="KAF6232734.1"/>
    </source>
</evidence>
<keyword evidence="3" id="KW-1185">Reference proteome</keyword>
<protein>
    <submittedName>
        <fullName evidence="2">Uncharacterized protein</fullName>
    </submittedName>
</protein>
<feature type="signal peptide" evidence="1">
    <location>
        <begin position="1"/>
        <end position="21"/>
    </location>
</feature>
<sequence length="516" mass="54153">MLLSRLISAQLSLFFAQYVLAAAPAQTLTDDGNGKQIYVPQPGTTSSVASPEYTPTLVYNCAQMPLICENVAAWAKTNNNAGGDIPANNLFLYFDPDATNKNARRQLACGCFDHDGCDGSGTSGTSKGKRTGDKVTDIATSAGPFANIPPTAAAIIMAGPNPPSGGNRQPLNSIPGRFFAFGIGMTCDEFPAAPFIEGGANAETICALQSWQVYQGKATSQNNQGKWPLTPQEGKRSEQDWQAQAHVYLRQAFGIQNRRNPIGLGTVWPFSFTTTTDSVATSSKAWVIVSGPATSVVTKRDLPPVTIAVPTATNLAVTGDEKIDARALHDFGPRAPEPDPNSPTGVRLAVRTASPIQKRRNTGFLMVRANVSSTPAADCTIDFDTQGLEDTDVGDPGFDDLLPQYQSKPICEGGNSEVSDVQAADTWLDSQGNDWDYGNCCGGGIGDGSCGPILVQNGTASVSLCGDTNQCVGCAQLGNYVEGIIGACQQDGLVNGVQVLNEVEGLNISVSLVDGS</sequence>
<dbReference type="Proteomes" id="UP000578531">
    <property type="component" value="Unassembled WGS sequence"/>
</dbReference>
<accession>A0A8H6L276</accession>
<feature type="chain" id="PRO_5034621306" evidence="1">
    <location>
        <begin position="22"/>
        <end position="516"/>
    </location>
</feature>
<keyword evidence="1" id="KW-0732">Signal</keyword>